<dbReference type="PANTHER" id="PTHR43166">
    <property type="entry name" value="AMINO ACID IMPORT ATP-BINDING PROTEIN"/>
    <property type="match status" value="1"/>
</dbReference>
<evidence type="ECO:0000256" key="2">
    <source>
        <dbReference type="ARBA" id="ARBA00022475"/>
    </source>
</evidence>
<dbReference type="Pfam" id="PF00005">
    <property type="entry name" value="ABC_tran"/>
    <property type="match status" value="1"/>
</dbReference>
<evidence type="ECO:0000313" key="9">
    <source>
        <dbReference type="EMBL" id="ABO60094.1"/>
    </source>
</evidence>
<dbReference type="PANTHER" id="PTHR43166:SF6">
    <property type="entry name" value="PHOSPHONATES IMPORT ATP-BINDING PROTEIN PHNC"/>
    <property type="match status" value="1"/>
</dbReference>
<evidence type="ECO:0000256" key="5">
    <source>
        <dbReference type="ARBA" id="ARBA00022840"/>
    </source>
</evidence>
<accession>A4JUZ1</accession>
<organism evidence="9 10">
    <name type="scientific">Burkholderia vietnamiensis (strain G4 / LMG 22486)</name>
    <name type="common">Burkholderia cepacia (strain R1808)</name>
    <dbReference type="NCBI Taxonomy" id="269482"/>
    <lineage>
        <taxon>Bacteria</taxon>
        <taxon>Pseudomonadati</taxon>
        <taxon>Pseudomonadota</taxon>
        <taxon>Betaproteobacteria</taxon>
        <taxon>Burkholderiales</taxon>
        <taxon>Burkholderiaceae</taxon>
        <taxon>Burkholderia</taxon>
        <taxon>Burkholderia cepacia complex</taxon>
    </lineage>
</organism>
<dbReference type="InterPro" id="IPR017871">
    <property type="entry name" value="ABC_transporter-like_CS"/>
</dbReference>
<dbReference type="PROSITE" id="PS00211">
    <property type="entry name" value="ABC_TRANSPORTER_1"/>
    <property type="match status" value="1"/>
</dbReference>
<dbReference type="SMART" id="SM00382">
    <property type="entry name" value="AAA"/>
    <property type="match status" value="1"/>
</dbReference>
<geneLocation type="plasmid" evidence="9 10">
    <name>pBVIE02</name>
</geneLocation>
<gene>
    <name evidence="9" type="ordered locus">Bcep1808_7214</name>
</gene>
<feature type="domain" description="ABC transporter" evidence="8">
    <location>
        <begin position="29"/>
        <end position="276"/>
    </location>
</feature>
<dbReference type="GO" id="GO:0016887">
    <property type="term" value="F:ATP hydrolysis activity"/>
    <property type="evidence" value="ECO:0007669"/>
    <property type="project" value="InterPro"/>
</dbReference>
<name>A4JUZ1_BURVG</name>
<keyword evidence="1" id="KW-0813">Transport</keyword>
<dbReference type="Proteomes" id="UP000002287">
    <property type="component" value="Plasmid pBVIE02"/>
</dbReference>
<dbReference type="KEGG" id="bvi:Bcep1808_7214"/>
<dbReference type="InterPro" id="IPR050086">
    <property type="entry name" value="MetN_ABC_transporter-like"/>
</dbReference>
<evidence type="ECO:0000313" key="10">
    <source>
        <dbReference type="Proteomes" id="UP000002287"/>
    </source>
</evidence>
<keyword evidence="7" id="KW-0472">Membrane</keyword>
<keyword evidence="9" id="KW-0614">Plasmid</keyword>
<keyword evidence="5" id="KW-0067">ATP-binding</keyword>
<evidence type="ECO:0000256" key="6">
    <source>
        <dbReference type="ARBA" id="ARBA00022967"/>
    </source>
</evidence>
<protein>
    <submittedName>
        <fullName evidence="9">ABC transporter related protein</fullName>
    </submittedName>
</protein>
<dbReference type="InterPro" id="IPR027417">
    <property type="entry name" value="P-loop_NTPase"/>
</dbReference>
<evidence type="ECO:0000256" key="3">
    <source>
        <dbReference type="ARBA" id="ARBA00022519"/>
    </source>
</evidence>
<dbReference type="PROSITE" id="PS50893">
    <property type="entry name" value="ABC_TRANSPORTER_2"/>
    <property type="match status" value="1"/>
</dbReference>
<keyword evidence="6" id="KW-1278">Translocase</keyword>
<keyword evidence="2" id="KW-1003">Cell membrane</keyword>
<reference evidence="9 10" key="1">
    <citation type="submission" date="2007-03" db="EMBL/GenBank/DDBJ databases">
        <title>Complete sequence of plasmid pBVIE02 of Burkholderia vietnamiensis G4.</title>
        <authorList>
            <consortium name="US DOE Joint Genome Institute"/>
            <person name="Copeland A."/>
            <person name="Lucas S."/>
            <person name="Lapidus A."/>
            <person name="Barry K."/>
            <person name="Detter J.C."/>
            <person name="Glavina del Rio T."/>
            <person name="Hammon N."/>
            <person name="Israni S."/>
            <person name="Dalin E."/>
            <person name="Tice H."/>
            <person name="Pitluck S."/>
            <person name="Chain P."/>
            <person name="Malfatti S."/>
            <person name="Shin M."/>
            <person name="Vergez L."/>
            <person name="Schmutz J."/>
            <person name="Larimer F."/>
            <person name="Land M."/>
            <person name="Hauser L."/>
            <person name="Kyrpides N."/>
            <person name="Tiedje J."/>
            <person name="Richardson P."/>
        </authorList>
    </citation>
    <scope>NUCLEOTIDE SEQUENCE [LARGE SCALE GENOMIC DNA]</scope>
    <source>
        <strain evidence="10">G4 / LMG 22486</strain>
        <plasmid evidence="9 10">pBVIE02</plasmid>
    </source>
</reference>
<keyword evidence="3" id="KW-0997">Cell inner membrane</keyword>
<evidence type="ECO:0000259" key="8">
    <source>
        <dbReference type="PROSITE" id="PS50893"/>
    </source>
</evidence>
<dbReference type="EMBL" id="CP000618">
    <property type="protein sequence ID" value="ABO60094.1"/>
    <property type="molecule type" value="Genomic_DNA"/>
</dbReference>
<sequence length="277" mass="29175">MMTAAIEMNPGNFGATLAASALHINTPLLSLKSVAIAPPSVDAAIMTQIDLQVARGERVALVGPSGTGKTTLLRTVNGQIRAHTGQIVFDGVSMASLSATALRQLRCKIGFVAQKHDLVEPLRVHQNVMAGALGRWSNGRALRYLVWPRQDELAECQAALASVGLAHKLHEPTTALSGGEQQRVAIARALVQAPQLLLADEPVASLDPGTANDILGLLTSLAYSRGMALICSLHQPDLAARYFDRIIEVRQGTLIELSAKHPAGGSREGVASLGHAS</sequence>
<dbReference type="GO" id="GO:0005524">
    <property type="term" value="F:ATP binding"/>
    <property type="evidence" value="ECO:0007669"/>
    <property type="project" value="UniProtKB-KW"/>
</dbReference>
<dbReference type="SUPFAM" id="SSF52540">
    <property type="entry name" value="P-loop containing nucleoside triphosphate hydrolases"/>
    <property type="match status" value="1"/>
</dbReference>
<dbReference type="AlphaFoldDB" id="A4JUZ1"/>
<dbReference type="Gene3D" id="3.40.50.300">
    <property type="entry name" value="P-loop containing nucleotide triphosphate hydrolases"/>
    <property type="match status" value="1"/>
</dbReference>
<evidence type="ECO:0000256" key="4">
    <source>
        <dbReference type="ARBA" id="ARBA00022741"/>
    </source>
</evidence>
<dbReference type="HOGENOM" id="CLU_000604_1_22_4"/>
<dbReference type="InterPro" id="IPR003593">
    <property type="entry name" value="AAA+_ATPase"/>
</dbReference>
<evidence type="ECO:0000256" key="7">
    <source>
        <dbReference type="ARBA" id="ARBA00023136"/>
    </source>
</evidence>
<keyword evidence="4" id="KW-0547">Nucleotide-binding</keyword>
<evidence type="ECO:0000256" key="1">
    <source>
        <dbReference type="ARBA" id="ARBA00022448"/>
    </source>
</evidence>
<proteinExistence type="predicted"/>
<dbReference type="InterPro" id="IPR003439">
    <property type="entry name" value="ABC_transporter-like_ATP-bd"/>
</dbReference>